<dbReference type="InterPro" id="IPR002182">
    <property type="entry name" value="NB-ARC"/>
</dbReference>
<evidence type="ECO:0000256" key="4">
    <source>
        <dbReference type="ARBA" id="ARBA00023027"/>
    </source>
</evidence>
<dbReference type="InterPro" id="IPR042197">
    <property type="entry name" value="Apaf_helical"/>
</dbReference>
<dbReference type="Pfam" id="PF01582">
    <property type="entry name" value="TIR"/>
    <property type="match status" value="1"/>
</dbReference>
<organism evidence="7 8">
    <name type="scientific">Brassica napus</name>
    <name type="common">Rape</name>
    <dbReference type="NCBI Taxonomy" id="3708"/>
    <lineage>
        <taxon>Eukaryota</taxon>
        <taxon>Viridiplantae</taxon>
        <taxon>Streptophyta</taxon>
        <taxon>Embryophyta</taxon>
        <taxon>Tracheophyta</taxon>
        <taxon>Spermatophyta</taxon>
        <taxon>Magnoliopsida</taxon>
        <taxon>eudicotyledons</taxon>
        <taxon>Gunneridae</taxon>
        <taxon>Pentapetalae</taxon>
        <taxon>rosids</taxon>
        <taxon>malvids</taxon>
        <taxon>Brassicales</taxon>
        <taxon>Brassicaceae</taxon>
        <taxon>Brassiceae</taxon>
        <taxon>Brassica</taxon>
    </lineage>
</organism>
<dbReference type="Gene3D" id="3.40.50.300">
    <property type="entry name" value="P-loop containing nucleotide triphosphate hydrolases"/>
    <property type="match status" value="2"/>
</dbReference>
<dbReference type="InterPro" id="IPR058192">
    <property type="entry name" value="WHD_ROQ1-like"/>
</dbReference>
<gene>
    <name evidence="7" type="ORF">HID58_020144</name>
</gene>
<dbReference type="PROSITE" id="PS50104">
    <property type="entry name" value="TIR"/>
    <property type="match status" value="1"/>
</dbReference>
<dbReference type="SUPFAM" id="SSF52058">
    <property type="entry name" value="L domain-like"/>
    <property type="match status" value="3"/>
</dbReference>
<dbReference type="InterPro" id="IPR044974">
    <property type="entry name" value="Disease_R_plants"/>
</dbReference>
<keyword evidence="4" id="KW-0520">NAD</keyword>
<dbReference type="InterPro" id="IPR027417">
    <property type="entry name" value="P-loop_NTPase"/>
</dbReference>
<evidence type="ECO:0000256" key="3">
    <source>
        <dbReference type="ARBA" id="ARBA00022821"/>
    </source>
</evidence>
<dbReference type="InterPro" id="IPR000157">
    <property type="entry name" value="TIR_dom"/>
</dbReference>
<dbReference type="SUPFAM" id="SSF52200">
    <property type="entry name" value="Toll/Interleukin receptor TIR domain"/>
    <property type="match status" value="1"/>
</dbReference>
<dbReference type="InterPro" id="IPR035897">
    <property type="entry name" value="Toll_tir_struct_dom_sf"/>
</dbReference>
<evidence type="ECO:0000313" key="7">
    <source>
        <dbReference type="EMBL" id="KAH0927888.1"/>
    </source>
</evidence>
<proteinExistence type="predicted"/>
<dbReference type="InterPro" id="IPR036390">
    <property type="entry name" value="WH_DNA-bd_sf"/>
</dbReference>
<evidence type="ECO:0000256" key="2">
    <source>
        <dbReference type="ARBA" id="ARBA00022737"/>
    </source>
</evidence>
<keyword evidence="1" id="KW-0433">Leucine-rich repeat</keyword>
<keyword evidence="8" id="KW-1185">Reference proteome</keyword>
<keyword evidence="2" id="KW-0677">Repeat</keyword>
<accession>A0ABQ8DFD2</accession>
<dbReference type="InterPro" id="IPR011713">
    <property type="entry name" value="Leu-rich_rpt_3"/>
</dbReference>
<dbReference type="Gene3D" id="1.10.8.430">
    <property type="entry name" value="Helical domain of apoptotic protease-activating factors"/>
    <property type="match status" value="1"/>
</dbReference>
<dbReference type="InterPro" id="IPR032675">
    <property type="entry name" value="LRR_dom_sf"/>
</dbReference>
<evidence type="ECO:0000256" key="1">
    <source>
        <dbReference type="ARBA" id="ARBA00022614"/>
    </source>
</evidence>
<dbReference type="Pfam" id="PF00931">
    <property type="entry name" value="NB-ARC"/>
    <property type="match status" value="1"/>
</dbReference>
<comment type="caution">
    <text evidence="7">The sequence shown here is derived from an EMBL/GenBank/DDBJ whole genome shotgun (WGS) entry which is preliminary data.</text>
</comment>
<dbReference type="Pfam" id="PF07725">
    <property type="entry name" value="LRR_3"/>
    <property type="match status" value="2"/>
</dbReference>
<feature type="domain" description="TIR" evidence="6">
    <location>
        <begin position="1"/>
        <end position="85"/>
    </location>
</feature>
<dbReference type="Proteomes" id="UP000824890">
    <property type="component" value="Unassembled WGS sequence"/>
</dbReference>
<dbReference type="InterPro" id="IPR003593">
    <property type="entry name" value="AAA+_ATPase"/>
</dbReference>
<sequence length="2425" mass="274063">MKCWEEDKQTVEVIFYEVDPSDVKKQKGDFGAVFDRTCAEKSTEEVERWRKALHIVAQIAGYHTSNYDDDAVMIAKIVTDVSNKFIDSTTSNDSDSLVGIETHIREIQTLLSLESDEVRMVGIWGPAGIGKTTIARALYGELSSKFTHAAFIESIQGKFEQNYRDEHAFMLHLQEKLLSETLNQKDFKIGHLGVAKARLKDKKVLVVLDDVDDLKQLEAMTDKTCWFGPQSRIIITTKDKKLFVAHEINHIYQVDFPSTSEALEILCLSAFRQHSPSSGFEDMAIEVTRLAGRLPLGLCVFGAYLRGMSRDRWIHALPRLRTSLDGKIEKVLRFSYDALCKEDQELFLHIACFLKGEWITDVVECLAESRLNVNHGLQVLLDKCFISIRKWGRLAVHNLLEQLAKDIVRKQSDNPGKRQFLVDAQDICDVLEENAGTETIRGIDFDLSEVRGDLVIDERAFEGMSRLQFLRFQKRGLYNNTKLLLPQDLKFRASKLRFLEWDQFPLACFPREFQPRRLVKLMMEHSKLEKLWEGPIPLPCLKLIELSSSDYLKELPDLSNATSLKVLRAGFCSSLSEISSIGKSTSLEELHLAGCFELIVIPSSIGNAINLKTLNVQVCQGLVELPSSIWSLKKLKKLLIAGCPNLNHLGSQLRSFPDISGNITELDMSNTAIEEFPSSIMAFSCLRKLTTMTAESLRVFPDVPDTIEVLKLHNAGIEEIPPTIKNLSRLTTLSMPRCKKLKVLPTNVNLQSLSSLDLSSCTQLRTFPEISVGIRSLNLSNTGIEEVPSSIWSWSSLLKLNLEDCHSLRVFHCVPDNIEELDLRNTGTDFSGGDLRINLKGCKNLVSLPHIPYRVSYLDASNCESLKRIDGLVSNPERCLSFANCFKLSEAARELIEESDYKFALLPGGELPAEFDHRAREGLLTVNLDQSPLPLFLRFKACLLLLHGHYIEDEDASEDDKDDEWMGAKRLFCDIWYVQNGLYVGHGSCKYQLPAVLGFKEHVYFLESSISLNLPETDENVSQLHFEFKITGKYWDVKDFGLQLFEDPDVRDDHVCCDSLSQNLSLEHSSLLPKDGIVRCSFDPDHLMPPEALFLHSRRCANSLDLTHLLRSFGSYRNTLELPIEPQLNNGDCDLCFSLDDVTELGNNFFYNDEAVEMSELSAWILVNSTRYGVVIDTYMSDHVLLLFRLSMKAVVKEASGFMMEYDANAAGEQSCKSRTFECPVLFRVLSWLASQLGVLYGEGNGKFFALDMLKQFVEVFVSRIMLFRSPESSGVLKDLDEDVKIGKILDNGQVISVSRVAAAVAALYERSMLEGKMTTIRYAQPLTRYQRLAEHGAMTAKADEERTGRPNYRPIIDHDGLPRQRLSNQTREELLAEERDYKRRRMSYRGKKVKRTPRQVLRDMIEEFTEEVKLAGGIGCFEKGMPLHSSSSISQDQKEIDFLWKYMSIRSRVIQERKSNQKPPEARTQNSEIPVNFSLTDKLGRSPLSVLSGNALPLFPISDGDLDLEYISLSAHDCDDDAVMIETIVTDISNKFNDSTTSNDSNSLVGIGTHIKEIESLLSLESDEVRMVGIWGPSGIGKTTIARALYGELSTLEILCLSAFRQNSPSFGFKDMAIEVTRLAGNLPLGLRVFGAYLRGMSRDQWIYALPRLRTSLDGEIGKVLRFSYDALSEEDQELFLHIACFFNGWWIDDVVDCLSESRLNVNHGLQVLFDRCFISILERGRLVVHNLLEQLAFEFVRKQSVSDPGKRQFLVDAQEICEVLEENGGTETIRGIDFDLSEVRGEIIIDERAFEGMSRLQFLRFRKRGLYNNTKLLLPQGLKFRANKLKFLEWDQFPLTCFPREFQPRRLVKLMMTHSNLEKLWEGPIPLPCLKLMDLSNSDYLKELPDLSNAPNLKKLTAIFCPILSEISSIGKSTSLQYLNLAGCSNLIVIPSSIGNAINLQMLNLLICDGLVELPSSIWSLKKLKHLSIIGCPKIRLGSQLRSFPDISSNITYLHTSDEEIEEFPSSIMAFPCLRKLTATNAKSLKVFPDVPATIKVLEFQNAVIEEIPPSIQSLSRLTELTMFGCQKLKVLPTNVNLQSLYSLNFSYCTQLRTFPEISTSIGYLNLSDTAIEEVPSSIWSWSHLLELNLEDCRSLRVLHSFPDNIEELDSDLSDTGTDFSGGDSETVLPLRINLKGCKSLVSLPHIPYFVSLLDASNCESLKIIDGFFTNPERCLSFANCSKLSEAARELIEVSDCKLALLPGKELPADFDHRAREGALTVNLCQIPLPLFFRFKACLLLIHGDYIERKDSSKNYMFDEWMEGKGLSCHISCVQNGVKVGHGSCKYQLPAVLGFMEHVYFLESSISLNLPETDENVSQLHFEFKITGKYWDVKDFGLQLFVDPDVRDDHVCCGDTYKETADINIRENLHAGTMSRETI</sequence>
<dbReference type="EMBL" id="JAGKQM010000005">
    <property type="protein sequence ID" value="KAH0927888.1"/>
    <property type="molecule type" value="Genomic_DNA"/>
</dbReference>
<dbReference type="SUPFAM" id="SSF52540">
    <property type="entry name" value="P-loop containing nucleoside triphosphate hydrolases"/>
    <property type="match status" value="2"/>
</dbReference>
<dbReference type="SMART" id="SM00382">
    <property type="entry name" value="AAA"/>
    <property type="match status" value="2"/>
</dbReference>
<evidence type="ECO:0000259" key="6">
    <source>
        <dbReference type="PROSITE" id="PS50104"/>
    </source>
</evidence>
<evidence type="ECO:0000256" key="5">
    <source>
        <dbReference type="SAM" id="MobiDB-lite"/>
    </source>
</evidence>
<keyword evidence="3" id="KW-0611">Plant defense</keyword>
<feature type="region of interest" description="Disordered" evidence="5">
    <location>
        <begin position="1339"/>
        <end position="1361"/>
    </location>
</feature>
<reference evidence="7 8" key="1">
    <citation type="submission" date="2021-05" db="EMBL/GenBank/DDBJ databases">
        <title>Genome Assembly of Synthetic Allotetraploid Brassica napus Reveals Homoeologous Exchanges between Subgenomes.</title>
        <authorList>
            <person name="Davis J.T."/>
        </authorList>
    </citation>
    <scope>NUCLEOTIDE SEQUENCE [LARGE SCALE GENOMIC DNA]</scope>
    <source>
        <strain evidence="8">cv. Da-Ae</strain>
        <tissue evidence="7">Seedling</tissue>
    </source>
</reference>
<protein>
    <recommendedName>
        <fullName evidence="6">TIR domain-containing protein</fullName>
    </recommendedName>
</protein>
<dbReference type="PANTHER" id="PTHR11017:SF345">
    <property type="entry name" value="AAA+ ATPASE DOMAIN-CONTAINING PROTEIN"/>
    <property type="match status" value="1"/>
</dbReference>
<dbReference type="PANTHER" id="PTHR11017">
    <property type="entry name" value="LEUCINE-RICH REPEAT-CONTAINING PROTEIN"/>
    <property type="match status" value="1"/>
</dbReference>
<dbReference type="PRINTS" id="PR00364">
    <property type="entry name" value="DISEASERSIST"/>
</dbReference>
<dbReference type="Gene3D" id="3.80.10.10">
    <property type="entry name" value="Ribonuclease Inhibitor"/>
    <property type="match status" value="4"/>
</dbReference>
<dbReference type="SUPFAM" id="SSF46785">
    <property type="entry name" value="Winged helix' DNA-binding domain"/>
    <property type="match status" value="2"/>
</dbReference>
<evidence type="ECO:0000313" key="8">
    <source>
        <dbReference type="Proteomes" id="UP000824890"/>
    </source>
</evidence>
<name>A0ABQ8DFD2_BRANA</name>
<dbReference type="Pfam" id="PF23282">
    <property type="entry name" value="WHD_ROQ1"/>
    <property type="match status" value="2"/>
</dbReference>
<dbReference type="Gene3D" id="3.40.50.10140">
    <property type="entry name" value="Toll/interleukin-1 receptor homology (TIR) domain"/>
    <property type="match status" value="1"/>
</dbReference>